<reference evidence="6 7" key="1">
    <citation type="submission" date="2020-05" db="EMBL/GenBank/DDBJ databases">
        <title>Complete genome sequence of Gemmatimonas greenlandica TET16.</title>
        <authorList>
            <person name="Zeng Y."/>
        </authorList>
    </citation>
    <scope>NUCLEOTIDE SEQUENCE [LARGE SCALE GENOMIC DNA]</scope>
    <source>
        <strain evidence="6 7">TET16</strain>
    </source>
</reference>
<evidence type="ECO:0000313" key="7">
    <source>
        <dbReference type="Proteomes" id="UP000500938"/>
    </source>
</evidence>
<keyword evidence="2 5" id="KW-0812">Transmembrane</keyword>
<organism evidence="6 7">
    <name type="scientific">Gemmatimonas groenlandica</name>
    <dbReference type="NCBI Taxonomy" id="2732249"/>
    <lineage>
        <taxon>Bacteria</taxon>
        <taxon>Pseudomonadati</taxon>
        <taxon>Gemmatimonadota</taxon>
        <taxon>Gemmatimonadia</taxon>
        <taxon>Gemmatimonadales</taxon>
        <taxon>Gemmatimonadaceae</taxon>
        <taxon>Gemmatimonas</taxon>
    </lineage>
</organism>
<keyword evidence="4 5" id="KW-0472">Membrane</keyword>
<dbReference type="AlphaFoldDB" id="A0A6M4IT86"/>
<feature type="transmembrane region" description="Helical" evidence="5">
    <location>
        <begin position="81"/>
        <end position="97"/>
    </location>
</feature>
<dbReference type="InterPro" id="IPR032808">
    <property type="entry name" value="DoxX"/>
</dbReference>
<sequence length="123" mass="13337">MTSSPILVILQLVVGLGLLNVWMIRRGASTSYRGGHAQTLRGEFEAYGLPYWMFYVVGGLKVVAGLALIAGIWVPVIVRPAALVVATLMVGAIAMHLKVKDPVKRSLPALAVLVMCLWIARQR</sequence>
<keyword evidence="7" id="KW-1185">Reference proteome</keyword>
<evidence type="ECO:0000256" key="4">
    <source>
        <dbReference type="ARBA" id="ARBA00023136"/>
    </source>
</evidence>
<dbReference type="RefSeq" id="WP_171226180.1">
    <property type="nucleotide sequence ID" value="NZ_CP053085.1"/>
</dbReference>
<comment type="subcellular location">
    <subcellularLocation>
        <location evidence="1">Membrane</location>
        <topology evidence="1">Multi-pass membrane protein</topology>
    </subcellularLocation>
</comment>
<dbReference type="Pfam" id="PF13564">
    <property type="entry name" value="DoxX_2"/>
    <property type="match status" value="1"/>
</dbReference>
<accession>A0A6M4IT86</accession>
<dbReference type="KEGG" id="ggr:HKW67_15100"/>
<evidence type="ECO:0000256" key="2">
    <source>
        <dbReference type="ARBA" id="ARBA00022692"/>
    </source>
</evidence>
<name>A0A6M4IT86_9BACT</name>
<dbReference type="EMBL" id="CP053085">
    <property type="protein sequence ID" value="QJR36747.1"/>
    <property type="molecule type" value="Genomic_DNA"/>
</dbReference>
<evidence type="ECO:0000256" key="5">
    <source>
        <dbReference type="SAM" id="Phobius"/>
    </source>
</evidence>
<dbReference type="Proteomes" id="UP000500938">
    <property type="component" value="Chromosome"/>
</dbReference>
<dbReference type="GO" id="GO:0016020">
    <property type="term" value="C:membrane"/>
    <property type="evidence" value="ECO:0007669"/>
    <property type="project" value="UniProtKB-SubCell"/>
</dbReference>
<proteinExistence type="predicted"/>
<evidence type="ECO:0000313" key="6">
    <source>
        <dbReference type="EMBL" id="QJR36747.1"/>
    </source>
</evidence>
<protein>
    <submittedName>
        <fullName evidence="6">DoxX family protein</fullName>
    </submittedName>
</protein>
<evidence type="ECO:0000256" key="1">
    <source>
        <dbReference type="ARBA" id="ARBA00004141"/>
    </source>
</evidence>
<evidence type="ECO:0000256" key="3">
    <source>
        <dbReference type="ARBA" id="ARBA00022989"/>
    </source>
</evidence>
<keyword evidence="3 5" id="KW-1133">Transmembrane helix</keyword>
<feature type="transmembrane region" description="Helical" evidence="5">
    <location>
        <begin position="51"/>
        <end position="74"/>
    </location>
</feature>
<gene>
    <name evidence="6" type="ORF">HKW67_15100</name>
</gene>